<dbReference type="InterPro" id="IPR016181">
    <property type="entry name" value="Acyl_CoA_acyltransferase"/>
</dbReference>
<keyword evidence="2" id="KW-0012">Acyltransferase</keyword>
<evidence type="ECO:0000313" key="4">
    <source>
        <dbReference type="EMBL" id="HIU34427.1"/>
    </source>
</evidence>
<keyword evidence="1" id="KW-0808">Transferase</keyword>
<dbReference type="Proteomes" id="UP000824072">
    <property type="component" value="Unassembled WGS sequence"/>
</dbReference>
<dbReference type="AlphaFoldDB" id="A0A9D1IBV9"/>
<dbReference type="PANTHER" id="PTHR43072">
    <property type="entry name" value="N-ACETYLTRANSFERASE"/>
    <property type="match status" value="1"/>
</dbReference>
<dbReference type="SUPFAM" id="SSF55729">
    <property type="entry name" value="Acyl-CoA N-acyltransferases (Nat)"/>
    <property type="match status" value="1"/>
</dbReference>
<name>A0A9D1IBV9_9FIRM</name>
<evidence type="ECO:0000256" key="2">
    <source>
        <dbReference type="ARBA" id="ARBA00023315"/>
    </source>
</evidence>
<gene>
    <name evidence="4" type="ORF">IAB02_07670</name>
</gene>
<dbReference type="PANTHER" id="PTHR43072:SF23">
    <property type="entry name" value="UPF0039 PROTEIN C11D3.02C"/>
    <property type="match status" value="1"/>
</dbReference>
<evidence type="ECO:0000259" key="3">
    <source>
        <dbReference type="PROSITE" id="PS51186"/>
    </source>
</evidence>
<reference evidence="4" key="2">
    <citation type="journal article" date="2021" name="PeerJ">
        <title>Extensive microbial diversity within the chicken gut microbiome revealed by metagenomics and culture.</title>
        <authorList>
            <person name="Gilroy R."/>
            <person name="Ravi A."/>
            <person name="Getino M."/>
            <person name="Pursley I."/>
            <person name="Horton D.L."/>
            <person name="Alikhan N.F."/>
            <person name="Baker D."/>
            <person name="Gharbi K."/>
            <person name="Hall N."/>
            <person name="Watson M."/>
            <person name="Adriaenssens E.M."/>
            <person name="Foster-Nyarko E."/>
            <person name="Jarju S."/>
            <person name="Secka A."/>
            <person name="Antonio M."/>
            <person name="Oren A."/>
            <person name="Chaudhuri R.R."/>
            <person name="La Ragione R."/>
            <person name="Hildebrand F."/>
            <person name="Pallen M.J."/>
        </authorList>
    </citation>
    <scope>NUCLEOTIDE SEQUENCE</scope>
    <source>
        <strain evidence="4">ChiHcec3-11533</strain>
    </source>
</reference>
<sequence length="183" mass="21114">MAVSIHIRLASETDAPALLEIYAPYVQDTVISFETEVPSVEQFQSRIHRTLSRYPYFIAEEAGRILGYTYASPFKNRAAYDWAVETSIYVRRGEHSRGIGRALYNALETALLRQNVTNLNACIAYPHPQSVEFHRKMGYREVGVFHRCGFKLGQWRDMLWMEKMLCEHPAQPQPFVPFAQLAK</sequence>
<dbReference type="InterPro" id="IPR000182">
    <property type="entry name" value="GNAT_dom"/>
</dbReference>
<feature type="domain" description="N-acetyltransferase" evidence="3">
    <location>
        <begin position="5"/>
        <end position="166"/>
    </location>
</feature>
<dbReference type="Pfam" id="PF13420">
    <property type="entry name" value="Acetyltransf_4"/>
    <property type="match status" value="1"/>
</dbReference>
<dbReference type="GO" id="GO:0016747">
    <property type="term" value="F:acyltransferase activity, transferring groups other than amino-acyl groups"/>
    <property type="evidence" value="ECO:0007669"/>
    <property type="project" value="InterPro"/>
</dbReference>
<dbReference type="PROSITE" id="PS51186">
    <property type="entry name" value="GNAT"/>
    <property type="match status" value="1"/>
</dbReference>
<reference evidence="4" key="1">
    <citation type="submission" date="2020-10" db="EMBL/GenBank/DDBJ databases">
        <authorList>
            <person name="Gilroy R."/>
        </authorList>
    </citation>
    <scope>NUCLEOTIDE SEQUENCE</scope>
    <source>
        <strain evidence="4">ChiHcec3-11533</strain>
    </source>
</reference>
<dbReference type="EMBL" id="DVMU01000175">
    <property type="protein sequence ID" value="HIU34427.1"/>
    <property type="molecule type" value="Genomic_DNA"/>
</dbReference>
<organism evidence="4 5">
    <name type="scientific">Candidatus Pullichristensenella excrementigallinarum</name>
    <dbReference type="NCBI Taxonomy" id="2840907"/>
    <lineage>
        <taxon>Bacteria</taxon>
        <taxon>Bacillati</taxon>
        <taxon>Bacillota</taxon>
        <taxon>Clostridia</taxon>
        <taxon>Candidatus Pullichristensenella</taxon>
    </lineage>
</organism>
<protein>
    <submittedName>
        <fullName evidence="4">N-acetyltransferase</fullName>
    </submittedName>
</protein>
<dbReference type="Gene3D" id="3.40.630.30">
    <property type="match status" value="1"/>
</dbReference>
<accession>A0A9D1IBV9</accession>
<evidence type="ECO:0000256" key="1">
    <source>
        <dbReference type="ARBA" id="ARBA00022679"/>
    </source>
</evidence>
<dbReference type="CDD" id="cd04301">
    <property type="entry name" value="NAT_SF"/>
    <property type="match status" value="1"/>
</dbReference>
<comment type="caution">
    <text evidence="4">The sequence shown here is derived from an EMBL/GenBank/DDBJ whole genome shotgun (WGS) entry which is preliminary data.</text>
</comment>
<proteinExistence type="predicted"/>
<evidence type="ECO:0000313" key="5">
    <source>
        <dbReference type="Proteomes" id="UP000824072"/>
    </source>
</evidence>